<reference evidence="1" key="1">
    <citation type="journal article" date="2020" name="Stud. Mycol.">
        <title>101 Dothideomycetes genomes: a test case for predicting lifestyles and emergence of pathogens.</title>
        <authorList>
            <person name="Haridas S."/>
            <person name="Albert R."/>
            <person name="Binder M."/>
            <person name="Bloem J."/>
            <person name="Labutti K."/>
            <person name="Salamov A."/>
            <person name="Andreopoulos B."/>
            <person name="Baker S."/>
            <person name="Barry K."/>
            <person name="Bills G."/>
            <person name="Bluhm B."/>
            <person name="Cannon C."/>
            <person name="Castanera R."/>
            <person name="Culley D."/>
            <person name="Daum C."/>
            <person name="Ezra D."/>
            <person name="Gonzalez J."/>
            <person name="Henrissat B."/>
            <person name="Kuo A."/>
            <person name="Liang C."/>
            <person name="Lipzen A."/>
            <person name="Lutzoni F."/>
            <person name="Magnuson J."/>
            <person name="Mondo S."/>
            <person name="Nolan M."/>
            <person name="Ohm R."/>
            <person name="Pangilinan J."/>
            <person name="Park H.-J."/>
            <person name="Ramirez L."/>
            <person name="Alfaro M."/>
            <person name="Sun H."/>
            <person name="Tritt A."/>
            <person name="Yoshinaga Y."/>
            <person name="Zwiers L.-H."/>
            <person name="Turgeon B."/>
            <person name="Goodwin S."/>
            <person name="Spatafora J."/>
            <person name="Crous P."/>
            <person name="Grigoriev I."/>
        </authorList>
    </citation>
    <scope>NUCLEOTIDE SEQUENCE</scope>
    <source>
        <strain evidence="1">CBS 161.51</strain>
    </source>
</reference>
<name>A0A6A5SUD7_9PLEO</name>
<evidence type="ECO:0000313" key="2">
    <source>
        <dbReference type="Proteomes" id="UP000800038"/>
    </source>
</evidence>
<keyword evidence="2" id="KW-1185">Reference proteome</keyword>
<dbReference type="EMBL" id="ML976024">
    <property type="protein sequence ID" value="KAF1943500.1"/>
    <property type="molecule type" value="Genomic_DNA"/>
</dbReference>
<gene>
    <name evidence="1" type="ORF">EJ02DRAFT_129225</name>
</gene>
<accession>A0A6A5SUD7</accession>
<protein>
    <submittedName>
        <fullName evidence="1">Uncharacterized protein</fullName>
    </submittedName>
</protein>
<proteinExistence type="predicted"/>
<dbReference type="AlphaFoldDB" id="A0A6A5SUD7"/>
<organism evidence="1 2">
    <name type="scientific">Clathrospora elynae</name>
    <dbReference type="NCBI Taxonomy" id="706981"/>
    <lineage>
        <taxon>Eukaryota</taxon>
        <taxon>Fungi</taxon>
        <taxon>Dikarya</taxon>
        <taxon>Ascomycota</taxon>
        <taxon>Pezizomycotina</taxon>
        <taxon>Dothideomycetes</taxon>
        <taxon>Pleosporomycetidae</taxon>
        <taxon>Pleosporales</taxon>
        <taxon>Diademaceae</taxon>
        <taxon>Clathrospora</taxon>
    </lineage>
</organism>
<sequence length="121" mass="14137">MRMTEDWTGAPIRGMLKDISHHALLKHTLDDHCMKIDDVQDIDEIQRRLQLCAHNGDDLHWHSSALARSRCVHATQRRPLYHCELIDHMNKLKKQKLSTPTCLESMQPYSSSYKYLEVALD</sequence>
<dbReference type="Proteomes" id="UP000800038">
    <property type="component" value="Unassembled WGS sequence"/>
</dbReference>
<evidence type="ECO:0000313" key="1">
    <source>
        <dbReference type="EMBL" id="KAF1943500.1"/>
    </source>
</evidence>